<comment type="caution">
    <text evidence="1">The sequence shown here is derived from an EMBL/GenBank/DDBJ whole genome shotgun (WGS) entry which is preliminary data.</text>
</comment>
<name>A0A8J5TY21_FUSOX</name>
<dbReference type="Proteomes" id="UP000693942">
    <property type="component" value="Unassembled WGS sequence"/>
</dbReference>
<evidence type="ECO:0000313" key="1">
    <source>
        <dbReference type="EMBL" id="KAG7403882.1"/>
    </source>
</evidence>
<evidence type="ECO:0000313" key="2">
    <source>
        <dbReference type="Proteomes" id="UP000693942"/>
    </source>
</evidence>
<organism evidence="1 2">
    <name type="scientific">Fusarium oxysporum f. sp. raphani</name>
    <dbReference type="NCBI Taxonomy" id="96318"/>
    <lineage>
        <taxon>Eukaryota</taxon>
        <taxon>Fungi</taxon>
        <taxon>Dikarya</taxon>
        <taxon>Ascomycota</taxon>
        <taxon>Pezizomycotina</taxon>
        <taxon>Sordariomycetes</taxon>
        <taxon>Hypocreomycetidae</taxon>
        <taxon>Hypocreales</taxon>
        <taxon>Nectriaceae</taxon>
        <taxon>Fusarium</taxon>
        <taxon>Fusarium oxysporum species complex</taxon>
    </lineage>
</organism>
<protein>
    <submittedName>
        <fullName evidence="1">Uncharacterized protein</fullName>
    </submittedName>
</protein>
<accession>A0A8J5TY21</accession>
<reference evidence="1" key="1">
    <citation type="submission" date="2021-04" db="EMBL/GenBank/DDBJ databases">
        <title>First draft genome resource for Brassicaceae pathogens Fusarium oxysporum f. sp. raphani and Fusarium oxysporum f. sp. rapae.</title>
        <authorList>
            <person name="Asai S."/>
        </authorList>
    </citation>
    <scope>NUCLEOTIDE SEQUENCE</scope>
    <source>
        <strain evidence="1">Tf1262</strain>
    </source>
</reference>
<gene>
    <name evidence="1" type="ORF">Forpi1262_v018714</name>
</gene>
<sequence length="447" mass="49835">MRKSHFRDIDAWDALRKRDLEYAINLLVSGEWTINGVIKDGWGSLDARVGGERCHETALLALILRRIVIAYLRDSKLLETFKALVTEYRAEHAQDKRWTKVFKVQDVYVDDSDRYKHIIKSIINFIGPDWTTFIGSARTLASFSVLSTMECGLSVYYRRLGDVLVATSKEQRAAGMGEYYDAEYPLRTTFTHISFKLIEKLSAEVLTKGVSESPFGAQPRTWEALPEQAREMFHFSKANKKNPRHNGCSIIVGSFSASMQILIRLCWQYKIPITLCMPRLRYENAPDGATSMATYKLNSAPVRTYISTDESGGSFKMVDAVQEGIEDEPCWKLGGYSMYHKSQPGTLLSSANDGEYIEALEQSDVGHLLSLFGFVHREYPPETENGGVDLVALRSSICGGTAQSAELSLEGIRSGGGLNSIGQVTNLGLLPFSRSLPLPIRSLVSAI</sequence>
<dbReference type="EMBL" id="JAELUR010000037">
    <property type="protein sequence ID" value="KAG7403882.1"/>
    <property type="molecule type" value="Genomic_DNA"/>
</dbReference>
<proteinExistence type="predicted"/>
<dbReference type="AlphaFoldDB" id="A0A8J5TY21"/>